<reference evidence="3" key="5">
    <citation type="submission" date="2015-06" db="UniProtKB">
        <authorList>
            <consortium name="EnsemblFungi"/>
        </authorList>
    </citation>
    <scope>IDENTIFICATION</scope>
    <source>
        <strain evidence="3">ATCC 64411</strain>
    </source>
</reference>
<reference evidence="3" key="4">
    <citation type="journal article" date="2015" name="G3 (Bethesda)">
        <title>Genome sequences of three phytopathogenic species of the Magnaporthaceae family of fungi.</title>
        <authorList>
            <person name="Okagaki L.H."/>
            <person name="Nunes C.C."/>
            <person name="Sailsbery J."/>
            <person name="Clay B."/>
            <person name="Brown D."/>
            <person name="John T."/>
            <person name="Oh Y."/>
            <person name="Young N."/>
            <person name="Fitzgerald M."/>
            <person name="Haas B.J."/>
            <person name="Zeng Q."/>
            <person name="Young S."/>
            <person name="Adiconis X."/>
            <person name="Fan L."/>
            <person name="Levin J.Z."/>
            <person name="Mitchell T.K."/>
            <person name="Okubara P.A."/>
            <person name="Farman M.L."/>
            <person name="Kohn L.M."/>
            <person name="Birren B."/>
            <person name="Ma L.-J."/>
            <person name="Dean R.A."/>
        </authorList>
    </citation>
    <scope>NUCLEOTIDE SEQUENCE</scope>
    <source>
        <strain evidence="3">ATCC 64411 / 73-15</strain>
    </source>
</reference>
<proteinExistence type="predicted"/>
<protein>
    <submittedName>
        <fullName evidence="2 3">Uncharacterized protein</fullName>
    </submittedName>
</protein>
<reference evidence="2" key="3">
    <citation type="submission" date="2011-03" db="EMBL/GenBank/DDBJ databases">
        <title>Annotation of Magnaporthe poae ATCC 64411.</title>
        <authorList>
            <person name="Ma L.-J."/>
            <person name="Dead R."/>
            <person name="Young S.K."/>
            <person name="Zeng Q."/>
            <person name="Gargeya S."/>
            <person name="Fitzgerald M."/>
            <person name="Haas B."/>
            <person name="Abouelleil A."/>
            <person name="Alvarado L."/>
            <person name="Arachchi H.M."/>
            <person name="Berlin A."/>
            <person name="Brown A."/>
            <person name="Chapman S.B."/>
            <person name="Chen Z."/>
            <person name="Dunbar C."/>
            <person name="Freedman E."/>
            <person name="Gearin G."/>
            <person name="Gellesch M."/>
            <person name="Goldberg J."/>
            <person name="Griggs A."/>
            <person name="Gujja S."/>
            <person name="Heiman D."/>
            <person name="Howarth C."/>
            <person name="Larson L."/>
            <person name="Lui A."/>
            <person name="MacDonald P.J.P."/>
            <person name="Mehta T."/>
            <person name="Montmayeur A."/>
            <person name="Murphy C."/>
            <person name="Neiman D."/>
            <person name="Pearson M."/>
            <person name="Priest M."/>
            <person name="Roberts A."/>
            <person name="Saif S."/>
            <person name="Shea T."/>
            <person name="Shenoy N."/>
            <person name="Sisk P."/>
            <person name="Stolte C."/>
            <person name="Sykes S."/>
            <person name="Yandava C."/>
            <person name="Wortman J."/>
            <person name="Nusbaum C."/>
            <person name="Birren B."/>
        </authorList>
    </citation>
    <scope>NUCLEOTIDE SEQUENCE</scope>
    <source>
        <strain evidence="2">ATCC 64411</strain>
    </source>
</reference>
<dbReference type="VEuPathDB" id="FungiDB:MAPG_11246"/>
<feature type="compositionally biased region" description="Basic and acidic residues" evidence="1">
    <location>
        <begin position="1"/>
        <end position="15"/>
    </location>
</feature>
<evidence type="ECO:0000313" key="2">
    <source>
        <dbReference type="EMBL" id="KLU92300.1"/>
    </source>
</evidence>
<gene>
    <name evidence="2" type="ORF">MAPG_11246</name>
</gene>
<evidence type="ECO:0000313" key="4">
    <source>
        <dbReference type="Proteomes" id="UP000011715"/>
    </source>
</evidence>
<dbReference type="OrthoDB" id="5407417at2759"/>
<dbReference type="EMBL" id="GL876980">
    <property type="protein sequence ID" value="KLU92300.1"/>
    <property type="molecule type" value="Genomic_DNA"/>
</dbReference>
<keyword evidence="4" id="KW-1185">Reference proteome</keyword>
<reference evidence="4" key="2">
    <citation type="submission" date="2010-05" db="EMBL/GenBank/DDBJ databases">
        <title>The genome sequence of Magnaporthe poae strain ATCC 64411.</title>
        <authorList>
            <person name="Ma L.-J."/>
            <person name="Dead R."/>
            <person name="Young S."/>
            <person name="Zeng Q."/>
            <person name="Koehrsen M."/>
            <person name="Alvarado L."/>
            <person name="Berlin A."/>
            <person name="Chapman S.B."/>
            <person name="Chen Z."/>
            <person name="Freedman E."/>
            <person name="Gellesch M."/>
            <person name="Goldberg J."/>
            <person name="Griggs A."/>
            <person name="Gujja S."/>
            <person name="Heilman E.R."/>
            <person name="Heiman D."/>
            <person name="Hepburn T."/>
            <person name="Howarth C."/>
            <person name="Jen D."/>
            <person name="Larson L."/>
            <person name="Mehta T."/>
            <person name="Neiman D."/>
            <person name="Pearson M."/>
            <person name="Roberts A."/>
            <person name="Saif S."/>
            <person name="Shea T."/>
            <person name="Shenoy N."/>
            <person name="Sisk P."/>
            <person name="Stolte C."/>
            <person name="Sykes S."/>
            <person name="Walk T."/>
            <person name="White J."/>
            <person name="Yandava C."/>
            <person name="Haas B."/>
            <person name="Nusbaum C."/>
            <person name="Birren B."/>
        </authorList>
    </citation>
    <scope>NUCLEOTIDE SEQUENCE [LARGE SCALE GENOMIC DNA]</scope>
    <source>
        <strain evidence="4">ATCC 64411 / 73-15</strain>
    </source>
</reference>
<evidence type="ECO:0000313" key="3">
    <source>
        <dbReference type="EnsemblFungi" id="MAPG_11246T0"/>
    </source>
</evidence>
<feature type="region of interest" description="Disordered" evidence="1">
    <location>
        <begin position="1"/>
        <end position="38"/>
    </location>
</feature>
<reference evidence="2" key="1">
    <citation type="submission" date="2010-05" db="EMBL/GenBank/DDBJ databases">
        <title>The Genome Sequence of Magnaporthe poae strain ATCC 64411.</title>
        <authorList>
            <consortium name="The Broad Institute Genome Sequencing Platform"/>
            <consortium name="Broad Institute Genome Sequencing Center for Infectious Disease"/>
            <person name="Ma L.-J."/>
            <person name="Dead R."/>
            <person name="Young S."/>
            <person name="Zeng Q."/>
            <person name="Koehrsen M."/>
            <person name="Alvarado L."/>
            <person name="Berlin A."/>
            <person name="Chapman S.B."/>
            <person name="Chen Z."/>
            <person name="Freedman E."/>
            <person name="Gellesch M."/>
            <person name="Goldberg J."/>
            <person name="Griggs A."/>
            <person name="Gujja S."/>
            <person name="Heilman E.R."/>
            <person name="Heiman D."/>
            <person name="Hepburn T."/>
            <person name="Howarth C."/>
            <person name="Jen D."/>
            <person name="Larson L."/>
            <person name="Mehta T."/>
            <person name="Neiman D."/>
            <person name="Pearson M."/>
            <person name="Roberts A."/>
            <person name="Saif S."/>
            <person name="Shea T."/>
            <person name="Shenoy N."/>
            <person name="Sisk P."/>
            <person name="Stolte C."/>
            <person name="Sykes S."/>
            <person name="Walk T."/>
            <person name="White J."/>
            <person name="Yandava C."/>
            <person name="Haas B."/>
            <person name="Nusbaum C."/>
            <person name="Birren B."/>
        </authorList>
    </citation>
    <scope>NUCLEOTIDE SEQUENCE</scope>
    <source>
        <strain evidence="2">ATCC 64411</strain>
    </source>
</reference>
<dbReference type="EMBL" id="ADBL01002767">
    <property type="status" value="NOT_ANNOTATED_CDS"/>
    <property type="molecule type" value="Genomic_DNA"/>
</dbReference>
<organism evidence="3 4">
    <name type="scientific">Magnaporthiopsis poae (strain ATCC 64411 / 73-15)</name>
    <name type="common">Kentucky bluegrass fungus</name>
    <name type="synonym">Magnaporthe poae</name>
    <dbReference type="NCBI Taxonomy" id="644358"/>
    <lineage>
        <taxon>Eukaryota</taxon>
        <taxon>Fungi</taxon>
        <taxon>Dikarya</taxon>
        <taxon>Ascomycota</taxon>
        <taxon>Pezizomycotina</taxon>
        <taxon>Sordariomycetes</taxon>
        <taxon>Sordariomycetidae</taxon>
        <taxon>Magnaporthales</taxon>
        <taxon>Magnaporthaceae</taxon>
        <taxon>Magnaporthiopsis</taxon>
    </lineage>
</organism>
<accession>A0A0C4EER7</accession>
<dbReference type="Proteomes" id="UP000011715">
    <property type="component" value="Unassembled WGS sequence"/>
</dbReference>
<dbReference type="AlphaFoldDB" id="A0A0C4EER7"/>
<sequence length="108" mass="11967">MSDDRRDSHCADRQLMENPGQHKMADTPAPEASTTTQFSLPLPRSLDTRIYVHLTVRPKSILLCLTTATADEQGSPSPMGSFVYAIPDVNIHSLPCISIPSHCHRLRN</sequence>
<dbReference type="eggNOG" id="ENOG502SAIH">
    <property type="taxonomic scope" value="Eukaryota"/>
</dbReference>
<name>A0A0C4EER7_MAGP6</name>
<dbReference type="EnsemblFungi" id="MAPG_11246T0">
    <property type="protein sequence ID" value="MAPG_11246T0"/>
    <property type="gene ID" value="MAPG_11246"/>
</dbReference>
<evidence type="ECO:0000256" key="1">
    <source>
        <dbReference type="SAM" id="MobiDB-lite"/>
    </source>
</evidence>